<name>A0ABT9SAD3_9BURK</name>
<dbReference type="EMBL" id="JAUSRO010000007">
    <property type="protein sequence ID" value="MDP9900322.1"/>
    <property type="molecule type" value="Genomic_DNA"/>
</dbReference>
<evidence type="ECO:0000313" key="1">
    <source>
        <dbReference type="EMBL" id="MDP9900322.1"/>
    </source>
</evidence>
<keyword evidence="2" id="KW-1185">Reference proteome</keyword>
<accession>A0ABT9SAD3</accession>
<protein>
    <submittedName>
        <fullName evidence="1">Uncharacterized protein</fullName>
    </submittedName>
</protein>
<proteinExistence type="predicted"/>
<gene>
    <name evidence="1" type="ORF">J2W36_002585</name>
</gene>
<sequence>MSGQSELGKKELEQLIVKNVPRDALMACEDAYYAGDHQGRQHSAGFAPGHKPSIAGQNKHFFINETFHEALEAHGGDPTPLCGTRLVVGRLGIFSVVRLNVPGHKWINLRRSATRAKLAELNDSIKRKYVQADLFAQPREVAEGTIFILGVMDGIDDNGIAQLTGVMVALPAPDMKSWLYIKSTDDFIKLYDEIDTLTQLDKAMPKLKGKPKKQTDNDQGNK</sequence>
<dbReference type="RefSeq" id="WP_307690129.1">
    <property type="nucleotide sequence ID" value="NZ_JAUSRO010000007.1"/>
</dbReference>
<evidence type="ECO:0000313" key="2">
    <source>
        <dbReference type="Proteomes" id="UP001226867"/>
    </source>
</evidence>
<dbReference type="Proteomes" id="UP001226867">
    <property type="component" value="Unassembled WGS sequence"/>
</dbReference>
<comment type="caution">
    <text evidence="1">The sequence shown here is derived from an EMBL/GenBank/DDBJ whole genome shotgun (WGS) entry which is preliminary data.</text>
</comment>
<organism evidence="1 2">
    <name type="scientific">Variovorax ginsengisoli</name>
    <dbReference type="NCBI Taxonomy" id="363844"/>
    <lineage>
        <taxon>Bacteria</taxon>
        <taxon>Pseudomonadati</taxon>
        <taxon>Pseudomonadota</taxon>
        <taxon>Betaproteobacteria</taxon>
        <taxon>Burkholderiales</taxon>
        <taxon>Comamonadaceae</taxon>
        <taxon>Variovorax</taxon>
    </lineage>
</organism>
<reference evidence="1 2" key="1">
    <citation type="submission" date="2023-07" db="EMBL/GenBank/DDBJ databases">
        <title>Sorghum-associated microbial communities from plants grown in Nebraska, USA.</title>
        <authorList>
            <person name="Schachtman D."/>
        </authorList>
    </citation>
    <scope>NUCLEOTIDE SEQUENCE [LARGE SCALE GENOMIC DNA]</scope>
    <source>
        <strain evidence="1 2">DS1607</strain>
    </source>
</reference>